<evidence type="ECO:0000313" key="2">
    <source>
        <dbReference type="EMBL" id="KAK9706637.1"/>
    </source>
</evidence>
<keyword evidence="3" id="KW-1185">Reference proteome</keyword>
<dbReference type="EMBL" id="JBDFQZ010000007">
    <property type="protein sequence ID" value="KAK9706639.1"/>
    <property type="molecule type" value="Genomic_DNA"/>
</dbReference>
<reference evidence="2 3" key="1">
    <citation type="submission" date="2024-03" db="EMBL/GenBank/DDBJ databases">
        <title>WGS assembly of Saponaria officinalis var. Norfolk2.</title>
        <authorList>
            <person name="Jenkins J."/>
            <person name="Shu S."/>
            <person name="Grimwood J."/>
            <person name="Barry K."/>
            <person name="Goodstein D."/>
            <person name="Schmutz J."/>
            <person name="Leebens-Mack J."/>
            <person name="Osbourn A."/>
        </authorList>
    </citation>
    <scope>NUCLEOTIDE SEQUENCE [LARGE SCALE GENOMIC DNA]</scope>
    <source>
        <strain evidence="3">cv. Norfolk2</strain>
        <strain evidence="2">JIC</strain>
        <tissue evidence="2">Leaf</tissue>
    </source>
</reference>
<dbReference type="Pfam" id="PF00646">
    <property type="entry name" value="F-box"/>
    <property type="match status" value="1"/>
</dbReference>
<dbReference type="InterPro" id="IPR055290">
    <property type="entry name" value="At3g26010-like"/>
</dbReference>
<dbReference type="EMBL" id="JBDFQZ010000007">
    <property type="protein sequence ID" value="KAK9706636.1"/>
    <property type="molecule type" value="Genomic_DNA"/>
</dbReference>
<dbReference type="PANTHER" id="PTHR35546">
    <property type="entry name" value="F-BOX PROTEIN INTERACTION DOMAIN PROTEIN-RELATED"/>
    <property type="match status" value="1"/>
</dbReference>
<sequence>MVDDVEFSEVGTKRKGVTMVDDVEFSEVPTKRKKPNTLDELFDELLVEILCRLPCCKNAVMCMSVCKYWATMISHPSFVRRFVSHKISEKITPPANINGVSKYDELRIQMTKDRMFGLVVRNRYDVTWKGYVIRFNDPMNNPCNVSFSCLPRLVNRGGLPRRLTLAATCNDLLLYQRHVDDFRHETLELYISNVQTKQWLALPSLNVGRQTKQIGLICDPYCSSDVDAFRACIVVIPYTLEDLTEFPAHLLSHNTRGVWRNVVLSLPSIRCQIDPNGPHFCIGTKIYFHFASELIGYIISFDAFVDVTSSGVIKCHSLLIPQPAMVTSSFFGVFHGQLHMCEYDDDGRYRVWALKDHETGEWSLRHSVIGRDWILRDRSLAKLVNNSPVFGNTIGFHPVNPDIIYVLSQRWIILCNLSTRTMEIACKLPRHTTRLFPFARSFDITLPLWPTPLPTLV</sequence>
<dbReference type="AlphaFoldDB" id="A0AAW1JN88"/>
<accession>A0AAW1JN88</accession>
<dbReference type="InterPro" id="IPR036047">
    <property type="entry name" value="F-box-like_dom_sf"/>
</dbReference>
<dbReference type="InterPro" id="IPR001810">
    <property type="entry name" value="F-box_dom"/>
</dbReference>
<feature type="domain" description="F-box" evidence="1">
    <location>
        <begin position="39"/>
        <end position="79"/>
    </location>
</feature>
<dbReference type="EMBL" id="JBDFQZ010000007">
    <property type="protein sequence ID" value="KAK9706637.1"/>
    <property type="molecule type" value="Genomic_DNA"/>
</dbReference>
<proteinExistence type="predicted"/>
<dbReference type="Proteomes" id="UP001443914">
    <property type="component" value="Unassembled WGS sequence"/>
</dbReference>
<gene>
    <name evidence="2" type="ORF">RND81_07G140900</name>
</gene>
<organism evidence="2 3">
    <name type="scientific">Saponaria officinalis</name>
    <name type="common">Common soapwort</name>
    <name type="synonym">Lychnis saponaria</name>
    <dbReference type="NCBI Taxonomy" id="3572"/>
    <lineage>
        <taxon>Eukaryota</taxon>
        <taxon>Viridiplantae</taxon>
        <taxon>Streptophyta</taxon>
        <taxon>Embryophyta</taxon>
        <taxon>Tracheophyta</taxon>
        <taxon>Spermatophyta</taxon>
        <taxon>Magnoliopsida</taxon>
        <taxon>eudicotyledons</taxon>
        <taxon>Gunneridae</taxon>
        <taxon>Pentapetalae</taxon>
        <taxon>Caryophyllales</taxon>
        <taxon>Caryophyllaceae</taxon>
        <taxon>Caryophylleae</taxon>
        <taxon>Saponaria</taxon>
    </lineage>
</organism>
<evidence type="ECO:0000259" key="1">
    <source>
        <dbReference type="Pfam" id="PF00646"/>
    </source>
</evidence>
<dbReference type="EMBL" id="JBDFQZ010000007">
    <property type="protein sequence ID" value="KAK9706638.1"/>
    <property type="molecule type" value="Genomic_DNA"/>
</dbReference>
<dbReference type="SUPFAM" id="SSF81383">
    <property type="entry name" value="F-box domain"/>
    <property type="match status" value="1"/>
</dbReference>
<evidence type="ECO:0000313" key="3">
    <source>
        <dbReference type="Proteomes" id="UP001443914"/>
    </source>
</evidence>
<dbReference type="PANTHER" id="PTHR35546:SF130">
    <property type="entry name" value="EXPRESSED PROTEIN"/>
    <property type="match status" value="1"/>
</dbReference>
<comment type="caution">
    <text evidence="2">The sequence shown here is derived from an EMBL/GenBank/DDBJ whole genome shotgun (WGS) entry which is preliminary data.</text>
</comment>
<name>A0AAW1JN88_SAPOF</name>
<dbReference type="EMBL" id="JBDFQZ010000007">
    <property type="protein sequence ID" value="KAK9706640.1"/>
    <property type="molecule type" value="Genomic_DNA"/>
</dbReference>
<protein>
    <recommendedName>
        <fullName evidence="1">F-box domain-containing protein</fullName>
    </recommendedName>
</protein>
<dbReference type="Gene3D" id="1.20.1280.50">
    <property type="match status" value="1"/>
</dbReference>